<dbReference type="Pfam" id="PF13561">
    <property type="entry name" value="adh_short_C2"/>
    <property type="match status" value="1"/>
</dbReference>
<dbReference type="CDD" id="cd05233">
    <property type="entry name" value="SDR_c"/>
    <property type="match status" value="1"/>
</dbReference>
<accession>A0A1M5W9Y5</accession>
<sequence>MRLRNKVAVVTGGASGIGKAIAAAYVQEGARVVLVDIDERKGKDAAAEIGAEGEAVCLRADVTDSASVNQMAQEVDRRFGRIDILVNNVGVRITKPFLEHTDADWNIMIATNLTGPFFCARAVTPFMIRGGSGRIINTASIASFVGRPNRVAYVSAKSGLLGMTRALAIDLGGTGITVNAIAPGSINSPMNASQAADADHDWGKETPVGRWGTPEDIANAALFLALDASSYITGAELKVDGGWVSTKARAGELA</sequence>
<dbReference type="OrthoDB" id="9780084at2"/>
<dbReference type="InterPro" id="IPR002347">
    <property type="entry name" value="SDR_fam"/>
</dbReference>
<feature type="domain" description="Ketoreductase" evidence="3">
    <location>
        <begin position="6"/>
        <end position="184"/>
    </location>
</feature>
<comment type="similarity">
    <text evidence="1">Belongs to the short-chain dehydrogenases/reductases (SDR) family.</text>
</comment>
<dbReference type="AlphaFoldDB" id="A0A1M5W9Y5"/>
<dbReference type="NCBIfam" id="NF009466">
    <property type="entry name" value="PRK12826.1-2"/>
    <property type="match status" value="1"/>
</dbReference>
<dbReference type="InterPro" id="IPR057326">
    <property type="entry name" value="KR_dom"/>
</dbReference>
<dbReference type="PROSITE" id="PS00061">
    <property type="entry name" value="ADH_SHORT"/>
    <property type="match status" value="1"/>
</dbReference>
<dbReference type="NCBIfam" id="NF005559">
    <property type="entry name" value="PRK07231.1"/>
    <property type="match status" value="1"/>
</dbReference>
<evidence type="ECO:0000256" key="1">
    <source>
        <dbReference type="ARBA" id="ARBA00006484"/>
    </source>
</evidence>
<protein>
    <submittedName>
        <fullName evidence="4">3-oxoacyl-[acyl-carrier protein] reductase</fullName>
    </submittedName>
</protein>
<dbReference type="SUPFAM" id="SSF51735">
    <property type="entry name" value="NAD(P)-binding Rossmann-fold domains"/>
    <property type="match status" value="1"/>
</dbReference>
<proteinExistence type="inferred from homology"/>
<dbReference type="PRINTS" id="PR00080">
    <property type="entry name" value="SDRFAMILY"/>
</dbReference>
<evidence type="ECO:0000313" key="5">
    <source>
        <dbReference type="Proteomes" id="UP000189796"/>
    </source>
</evidence>
<dbReference type="GO" id="GO:0016616">
    <property type="term" value="F:oxidoreductase activity, acting on the CH-OH group of donors, NAD or NADP as acceptor"/>
    <property type="evidence" value="ECO:0007669"/>
    <property type="project" value="UniProtKB-ARBA"/>
</dbReference>
<name>A0A1M5W9Y5_9BRAD</name>
<keyword evidence="2" id="KW-0560">Oxidoreductase</keyword>
<dbReference type="FunFam" id="3.40.50.720:FF:000084">
    <property type="entry name" value="Short-chain dehydrogenase reductase"/>
    <property type="match status" value="1"/>
</dbReference>
<dbReference type="InterPro" id="IPR020904">
    <property type="entry name" value="Sc_DH/Rdtase_CS"/>
</dbReference>
<dbReference type="EMBL" id="LT670817">
    <property type="protein sequence ID" value="SHH84315.1"/>
    <property type="molecule type" value="Genomic_DNA"/>
</dbReference>
<evidence type="ECO:0000313" key="4">
    <source>
        <dbReference type="EMBL" id="SHH84315.1"/>
    </source>
</evidence>
<evidence type="ECO:0000259" key="3">
    <source>
        <dbReference type="SMART" id="SM00822"/>
    </source>
</evidence>
<dbReference type="RefSeq" id="WP_079604845.1">
    <property type="nucleotide sequence ID" value="NZ_LT670817.1"/>
</dbReference>
<dbReference type="PANTHER" id="PTHR42760:SF133">
    <property type="entry name" value="3-OXOACYL-[ACYL-CARRIER-PROTEIN] REDUCTASE"/>
    <property type="match status" value="1"/>
</dbReference>
<dbReference type="InterPro" id="IPR036291">
    <property type="entry name" value="NAD(P)-bd_dom_sf"/>
</dbReference>
<dbReference type="SMART" id="SM00822">
    <property type="entry name" value="PKS_KR"/>
    <property type="match status" value="1"/>
</dbReference>
<evidence type="ECO:0000256" key="2">
    <source>
        <dbReference type="ARBA" id="ARBA00023002"/>
    </source>
</evidence>
<dbReference type="PANTHER" id="PTHR42760">
    <property type="entry name" value="SHORT-CHAIN DEHYDROGENASES/REDUCTASES FAMILY MEMBER"/>
    <property type="match status" value="1"/>
</dbReference>
<dbReference type="PRINTS" id="PR00081">
    <property type="entry name" value="GDHRDH"/>
</dbReference>
<dbReference type="Gene3D" id="3.40.50.720">
    <property type="entry name" value="NAD(P)-binding Rossmann-like Domain"/>
    <property type="match status" value="1"/>
</dbReference>
<organism evidence="4 5">
    <name type="scientific">Bradyrhizobium erythrophlei</name>
    <dbReference type="NCBI Taxonomy" id="1437360"/>
    <lineage>
        <taxon>Bacteria</taxon>
        <taxon>Pseudomonadati</taxon>
        <taxon>Pseudomonadota</taxon>
        <taxon>Alphaproteobacteria</taxon>
        <taxon>Hyphomicrobiales</taxon>
        <taxon>Nitrobacteraceae</taxon>
        <taxon>Bradyrhizobium</taxon>
    </lineage>
</organism>
<reference evidence="4 5" key="1">
    <citation type="submission" date="2016-11" db="EMBL/GenBank/DDBJ databases">
        <authorList>
            <person name="Jaros S."/>
            <person name="Januszkiewicz K."/>
            <person name="Wedrychowicz H."/>
        </authorList>
    </citation>
    <scope>NUCLEOTIDE SEQUENCE [LARGE SCALE GENOMIC DNA]</scope>
    <source>
        <strain evidence="4 5">GAS138</strain>
    </source>
</reference>
<gene>
    <name evidence="4" type="ORF">SAMN05443248_6440</name>
</gene>
<dbReference type="Proteomes" id="UP000189796">
    <property type="component" value="Chromosome I"/>
</dbReference>